<dbReference type="Proteomes" id="UP001159363">
    <property type="component" value="Chromosome 6"/>
</dbReference>
<protein>
    <submittedName>
        <fullName evidence="2">Uncharacterized protein</fullName>
    </submittedName>
</protein>
<evidence type="ECO:0000313" key="2">
    <source>
        <dbReference type="EMBL" id="KAJ8878265.1"/>
    </source>
</evidence>
<comment type="caution">
    <text evidence="2">The sequence shown here is derived from an EMBL/GenBank/DDBJ whole genome shotgun (WGS) entry which is preliminary data.</text>
</comment>
<keyword evidence="3" id="KW-1185">Reference proteome</keyword>
<evidence type="ECO:0000256" key="1">
    <source>
        <dbReference type="SAM" id="MobiDB-lite"/>
    </source>
</evidence>
<organism evidence="2 3">
    <name type="scientific">Dryococelus australis</name>
    <dbReference type="NCBI Taxonomy" id="614101"/>
    <lineage>
        <taxon>Eukaryota</taxon>
        <taxon>Metazoa</taxon>
        <taxon>Ecdysozoa</taxon>
        <taxon>Arthropoda</taxon>
        <taxon>Hexapoda</taxon>
        <taxon>Insecta</taxon>
        <taxon>Pterygota</taxon>
        <taxon>Neoptera</taxon>
        <taxon>Polyneoptera</taxon>
        <taxon>Phasmatodea</taxon>
        <taxon>Verophasmatodea</taxon>
        <taxon>Anareolatae</taxon>
        <taxon>Phasmatidae</taxon>
        <taxon>Eurycanthinae</taxon>
        <taxon>Dryococelus</taxon>
    </lineage>
</organism>
<evidence type="ECO:0000313" key="3">
    <source>
        <dbReference type="Proteomes" id="UP001159363"/>
    </source>
</evidence>
<sequence length="123" mass="13708">MRAYPFSDWLCEDLGTGVVSDWSPCSADVSLLVGSPFDNTSGVRGNIWAALKHRGLVSMEQHRNARAREKGDPPENSLTSDIVRQDSHITTEELIILSWHVTSFMKPLPECCLMAHGSWLMAH</sequence>
<feature type="compositionally biased region" description="Basic and acidic residues" evidence="1">
    <location>
        <begin position="64"/>
        <end position="73"/>
    </location>
</feature>
<gene>
    <name evidence="2" type="ORF">PR048_018842</name>
</gene>
<name>A0ABQ9H1T3_9NEOP</name>
<accession>A0ABQ9H1T3</accession>
<proteinExistence type="predicted"/>
<feature type="region of interest" description="Disordered" evidence="1">
    <location>
        <begin position="64"/>
        <end position="83"/>
    </location>
</feature>
<dbReference type="EMBL" id="JARBHB010000007">
    <property type="protein sequence ID" value="KAJ8878265.1"/>
    <property type="molecule type" value="Genomic_DNA"/>
</dbReference>
<reference evidence="2 3" key="1">
    <citation type="submission" date="2023-02" db="EMBL/GenBank/DDBJ databases">
        <title>LHISI_Scaffold_Assembly.</title>
        <authorList>
            <person name="Stuart O.P."/>
            <person name="Cleave R."/>
            <person name="Magrath M.J.L."/>
            <person name="Mikheyev A.S."/>
        </authorList>
    </citation>
    <scope>NUCLEOTIDE SEQUENCE [LARGE SCALE GENOMIC DNA]</scope>
    <source>
        <strain evidence="2">Daus_M_001</strain>
        <tissue evidence="2">Leg muscle</tissue>
    </source>
</reference>